<evidence type="ECO:0000313" key="1">
    <source>
        <dbReference type="EMBL" id="KAB8159464.1"/>
    </source>
</evidence>
<accession>A0A5N5ZSH9</accession>
<dbReference type="EMBL" id="VDLY02000025">
    <property type="protein sequence ID" value="KAB8159464.1"/>
    <property type="molecule type" value="Genomic_DNA"/>
</dbReference>
<sequence length="72" mass="7526">MPDSQQRLLLTSAAKPAAMAGWCSYDSADHGPAERCMIQALRLCTEIAATTTIGPPPPVRTCGVLAAVSRAK</sequence>
<dbReference type="AlphaFoldDB" id="A0A5N5ZSH9"/>
<evidence type="ECO:0000313" key="2">
    <source>
        <dbReference type="Proteomes" id="UP000314251"/>
    </source>
</evidence>
<organism evidence="1 2">
    <name type="scientific">Streptomyces mimosae</name>
    <dbReference type="NCBI Taxonomy" id="2586635"/>
    <lineage>
        <taxon>Bacteria</taxon>
        <taxon>Bacillati</taxon>
        <taxon>Actinomycetota</taxon>
        <taxon>Actinomycetes</taxon>
        <taxon>Kitasatosporales</taxon>
        <taxon>Streptomycetaceae</taxon>
        <taxon>Streptomyces</taxon>
    </lineage>
</organism>
<dbReference type="OrthoDB" id="3213425at2"/>
<dbReference type="RefSeq" id="WP_139674794.1">
    <property type="nucleotide sequence ID" value="NZ_VDLY02000025.1"/>
</dbReference>
<gene>
    <name evidence="1" type="ORF">FH607_028410</name>
</gene>
<dbReference type="Proteomes" id="UP000314251">
    <property type="component" value="Unassembled WGS sequence"/>
</dbReference>
<protein>
    <submittedName>
        <fullName evidence="1">Uncharacterized protein</fullName>
    </submittedName>
</protein>
<keyword evidence="2" id="KW-1185">Reference proteome</keyword>
<proteinExistence type="predicted"/>
<reference evidence="1" key="1">
    <citation type="submission" date="2019-10" db="EMBL/GenBank/DDBJ databases">
        <title>Nonomuraea sp. nov., isolated from Phyllanthus amarus.</title>
        <authorList>
            <person name="Klykleung N."/>
            <person name="Tanasupawat S."/>
        </authorList>
    </citation>
    <scope>NUCLEOTIDE SEQUENCE [LARGE SCALE GENOMIC DNA]</scope>
    <source>
        <strain evidence="1">3MP-10</strain>
    </source>
</reference>
<name>A0A5N5ZSH9_9ACTN</name>
<comment type="caution">
    <text evidence="1">The sequence shown here is derived from an EMBL/GenBank/DDBJ whole genome shotgun (WGS) entry which is preliminary data.</text>
</comment>